<keyword evidence="1" id="KW-0812">Transmembrane</keyword>
<organism evidence="2 3">
    <name type="scientific">Listeria innocua ATCC 33091</name>
    <dbReference type="NCBI Taxonomy" id="1002366"/>
    <lineage>
        <taxon>Bacteria</taxon>
        <taxon>Bacillati</taxon>
        <taxon>Bacillota</taxon>
        <taxon>Bacilli</taxon>
        <taxon>Bacillales</taxon>
        <taxon>Listeriaceae</taxon>
        <taxon>Listeria</taxon>
    </lineage>
</organism>
<dbReference type="Pfam" id="PF07136">
    <property type="entry name" value="DUF1385"/>
    <property type="match status" value="1"/>
</dbReference>
<evidence type="ECO:0000313" key="3">
    <source>
        <dbReference type="Proteomes" id="UP000003597"/>
    </source>
</evidence>
<accession>A0AB72Z8S6</accession>
<dbReference type="AlphaFoldDB" id="A0AB72Z8S6"/>
<dbReference type="EMBL" id="AGCN01000032">
    <property type="protein sequence ID" value="EHN61272.1"/>
    <property type="molecule type" value="Genomic_DNA"/>
</dbReference>
<evidence type="ECO:0000313" key="2">
    <source>
        <dbReference type="EMBL" id="EHN61272.1"/>
    </source>
</evidence>
<feature type="transmembrane region" description="Helical" evidence="1">
    <location>
        <begin position="246"/>
        <end position="264"/>
    </location>
</feature>
<comment type="caution">
    <text evidence="2">The sequence shown here is derived from an EMBL/GenBank/DDBJ whole genome shotgun (WGS) entry which is preliminary data.</text>
</comment>
<proteinExistence type="predicted"/>
<keyword evidence="1" id="KW-0472">Membrane</keyword>
<dbReference type="PANTHER" id="PTHR42867:SF1">
    <property type="entry name" value="MEMBRANE PROTEIN-RELATED"/>
    <property type="match status" value="1"/>
</dbReference>
<sequence length="328" mass="37129">MNRLVKSLSKQNVPSYGGQAVVEGVMFGGRKQTVTAVRRIDGSLEYFYLEKHSPVWVMRMKKIPFLRGIVALIESSAIGSKHLAFATDRYDEDPNNPVEEEKIEKKESKIAMWLGVAVIGILSFVFAKFVMTLIPVFLAELFRPIVPGDTAQVFLESFFKLILLLTYIFAVSQTPIIKRVFQYHGSEHKVINCYEENLPLTVENVQKQSRLHYRCGSSFILFTVIVGMFIYLLVPTDPLWLRVVDRILLIPVVLGVAFEVLQLTNKCRNIPVLKYLGVPGLWLQLLTTKEPSDDQVEVAIASFNELLRVEKEGAPVDAAEPENLELLE</sequence>
<reference evidence="2 3" key="1">
    <citation type="submission" date="2011-08" db="EMBL/GenBank/DDBJ databases">
        <authorList>
            <person name="Weinstock G."/>
            <person name="Sodergren E."/>
            <person name="Clifton S."/>
            <person name="Fulton L."/>
            <person name="Fulton B."/>
            <person name="Courtney L."/>
            <person name="Fronick C."/>
            <person name="Harrison M."/>
            <person name="Strong C."/>
            <person name="Farmer C."/>
            <person name="Delahaunty K."/>
            <person name="Markovic C."/>
            <person name="Hall O."/>
            <person name="Minx P."/>
            <person name="Tomlinson C."/>
            <person name="Mitreva M."/>
            <person name="Hou S."/>
            <person name="Chen J."/>
            <person name="Wollam A."/>
            <person name="Pepin K.H."/>
            <person name="Johnson M."/>
            <person name="Bhonagiri V."/>
            <person name="Zhang X."/>
            <person name="Suruliraj S."/>
            <person name="Warren W."/>
            <person name="Chinwalla A."/>
            <person name="Mardis E.R."/>
            <person name="Wilson R.K."/>
        </authorList>
    </citation>
    <scope>NUCLEOTIDE SEQUENCE [LARGE SCALE GENOMIC DNA]</scope>
    <source>
        <strain evidence="2 3">ATCC 33091</strain>
    </source>
</reference>
<protein>
    <recommendedName>
        <fullName evidence="4">DUF1385 domain-containing protein</fullName>
    </recommendedName>
</protein>
<feature type="transmembrane region" description="Helical" evidence="1">
    <location>
        <begin position="110"/>
        <end position="138"/>
    </location>
</feature>
<feature type="transmembrane region" description="Helical" evidence="1">
    <location>
        <begin position="215"/>
        <end position="234"/>
    </location>
</feature>
<dbReference type="PANTHER" id="PTHR42867">
    <property type="entry name" value="MEMBRANE PROTEIN-RELATED"/>
    <property type="match status" value="1"/>
</dbReference>
<keyword evidence="3" id="KW-1185">Reference proteome</keyword>
<dbReference type="InterPro" id="IPR010787">
    <property type="entry name" value="DUF1385"/>
</dbReference>
<dbReference type="Proteomes" id="UP000003597">
    <property type="component" value="Unassembled WGS sequence"/>
</dbReference>
<gene>
    <name evidence="2" type="ORF">HMPREF0557_02013</name>
</gene>
<name>A0AB72Z8S6_LISIO</name>
<evidence type="ECO:0008006" key="4">
    <source>
        <dbReference type="Google" id="ProtNLM"/>
    </source>
</evidence>
<keyword evidence="1" id="KW-1133">Transmembrane helix</keyword>
<feature type="transmembrane region" description="Helical" evidence="1">
    <location>
        <begin position="158"/>
        <end position="177"/>
    </location>
</feature>
<evidence type="ECO:0000256" key="1">
    <source>
        <dbReference type="SAM" id="Phobius"/>
    </source>
</evidence>